<dbReference type="Proteomes" id="UP001519641">
    <property type="component" value="Unassembled WGS sequence"/>
</dbReference>
<dbReference type="PRINTS" id="PR00081">
    <property type="entry name" value="GDHRDH"/>
</dbReference>
<dbReference type="PANTHER" id="PTHR44169:SF6">
    <property type="entry name" value="NADPH-DEPENDENT 1-ACYLDIHYDROXYACETONE PHOSPHATE REDUCTASE"/>
    <property type="match status" value="1"/>
</dbReference>
<keyword evidence="5" id="KW-1185">Reference proteome</keyword>
<comment type="similarity">
    <text evidence="1 3">Belongs to the short-chain dehydrogenases/reductases (SDR) family.</text>
</comment>
<name>A0ABS5VAJ9_9MICO</name>
<keyword evidence="2" id="KW-0560">Oxidoreductase</keyword>
<dbReference type="InterPro" id="IPR002347">
    <property type="entry name" value="SDR_fam"/>
</dbReference>
<gene>
    <name evidence="4" type="ORF">KK097_01555</name>
</gene>
<evidence type="ECO:0000256" key="3">
    <source>
        <dbReference type="RuleBase" id="RU000363"/>
    </source>
</evidence>
<evidence type="ECO:0000256" key="1">
    <source>
        <dbReference type="ARBA" id="ARBA00006484"/>
    </source>
</evidence>
<dbReference type="PANTHER" id="PTHR44169">
    <property type="entry name" value="NADPH-DEPENDENT 1-ACYLDIHYDROXYACETONE PHOSPHATE REDUCTASE"/>
    <property type="match status" value="1"/>
</dbReference>
<reference evidence="4 5" key="1">
    <citation type="submission" date="2021-05" db="EMBL/GenBank/DDBJ databases">
        <title>Whole genome sequence of Curtobacterium flaccumfaciens pv. flaccumfaciens strain CFBP 8819.</title>
        <authorList>
            <person name="Osdaghi E."/>
            <person name="Taghouti G."/>
            <person name="Portier P."/>
            <person name="Fazliarab A."/>
            <person name="Taghavi S.M."/>
            <person name="Briand M."/>
            <person name="Le-Saux M."/>
            <person name="Jacques M.-A."/>
        </authorList>
    </citation>
    <scope>NUCLEOTIDE SEQUENCE [LARGE SCALE GENOMIC DNA]</scope>
    <source>
        <strain evidence="4 5">CFBP 8819</strain>
    </source>
</reference>
<accession>A0ABS5VAJ9</accession>
<dbReference type="Pfam" id="PF00106">
    <property type="entry name" value="adh_short"/>
    <property type="match status" value="1"/>
</dbReference>
<sequence>MPSLNDAVVLVTGANGGIGTELVRVALERGAAKVYATARTPRDWDDPRIVPLRLDVTDRSSIAAAVAAAQDVTVVINNAGVLPPTASMLDLDERDLRQVMESNFFAPVQVAQAFAPLLVAARGTALVTIHSVASWLAYGGSYSASKAALWAATNAIRLELAPAGVLVTGVHVGYVDTRMAAHTDAAKTSPAAVAEMVLDGVEQDEYEVIADDLSAHVKANLGAPIEVLYPELARETP</sequence>
<dbReference type="PRINTS" id="PR00080">
    <property type="entry name" value="SDRFAMILY"/>
</dbReference>
<dbReference type="RefSeq" id="WP_214543468.1">
    <property type="nucleotide sequence ID" value="NZ_JAHEWS010000001.1"/>
</dbReference>
<dbReference type="NCBIfam" id="NF006119">
    <property type="entry name" value="PRK08264.1-5"/>
    <property type="match status" value="1"/>
</dbReference>
<proteinExistence type="inferred from homology"/>
<dbReference type="Gene3D" id="3.40.50.720">
    <property type="entry name" value="NAD(P)-binding Rossmann-like Domain"/>
    <property type="match status" value="1"/>
</dbReference>
<protein>
    <submittedName>
        <fullName evidence="4">SDR family oxidoreductase</fullName>
    </submittedName>
</protein>
<dbReference type="EMBL" id="JAHEWS010000001">
    <property type="protein sequence ID" value="MBT1586498.1"/>
    <property type="molecule type" value="Genomic_DNA"/>
</dbReference>
<evidence type="ECO:0000256" key="2">
    <source>
        <dbReference type="ARBA" id="ARBA00023002"/>
    </source>
</evidence>
<evidence type="ECO:0000313" key="4">
    <source>
        <dbReference type="EMBL" id="MBT1586498.1"/>
    </source>
</evidence>
<comment type="caution">
    <text evidence="4">The sequence shown here is derived from an EMBL/GenBank/DDBJ whole genome shotgun (WGS) entry which is preliminary data.</text>
</comment>
<evidence type="ECO:0000313" key="5">
    <source>
        <dbReference type="Proteomes" id="UP001519641"/>
    </source>
</evidence>
<dbReference type="InterPro" id="IPR036291">
    <property type="entry name" value="NAD(P)-bd_dom_sf"/>
</dbReference>
<dbReference type="SUPFAM" id="SSF51735">
    <property type="entry name" value="NAD(P)-binding Rossmann-fold domains"/>
    <property type="match status" value="1"/>
</dbReference>
<organism evidence="4 5">
    <name type="scientific">Curtobacterium aurantiacum</name>
    <dbReference type="NCBI Taxonomy" id="3236919"/>
    <lineage>
        <taxon>Bacteria</taxon>
        <taxon>Bacillati</taxon>
        <taxon>Actinomycetota</taxon>
        <taxon>Actinomycetes</taxon>
        <taxon>Micrococcales</taxon>
        <taxon>Microbacteriaceae</taxon>
        <taxon>Curtobacterium</taxon>
    </lineage>
</organism>